<dbReference type="OrthoDB" id="6378618at2759"/>
<evidence type="ECO:0000313" key="2">
    <source>
        <dbReference type="Proteomes" id="UP000324222"/>
    </source>
</evidence>
<gene>
    <name evidence="1" type="ORF">E2C01_026418</name>
</gene>
<comment type="caution">
    <text evidence="1">The sequence shown here is derived from an EMBL/GenBank/DDBJ whole genome shotgun (WGS) entry which is preliminary data.</text>
</comment>
<name>A0A5B7EI90_PORTR</name>
<dbReference type="EMBL" id="VSRR010002755">
    <property type="protein sequence ID" value="MPC33078.1"/>
    <property type="molecule type" value="Genomic_DNA"/>
</dbReference>
<accession>A0A5B7EI90</accession>
<dbReference type="AlphaFoldDB" id="A0A5B7EI90"/>
<organism evidence="1 2">
    <name type="scientific">Portunus trituberculatus</name>
    <name type="common">Swimming crab</name>
    <name type="synonym">Neptunus trituberculatus</name>
    <dbReference type="NCBI Taxonomy" id="210409"/>
    <lineage>
        <taxon>Eukaryota</taxon>
        <taxon>Metazoa</taxon>
        <taxon>Ecdysozoa</taxon>
        <taxon>Arthropoda</taxon>
        <taxon>Crustacea</taxon>
        <taxon>Multicrustacea</taxon>
        <taxon>Malacostraca</taxon>
        <taxon>Eumalacostraca</taxon>
        <taxon>Eucarida</taxon>
        <taxon>Decapoda</taxon>
        <taxon>Pleocyemata</taxon>
        <taxon>Brachyura</taxon>
        <taxon>Eubrachyura</taxon>
        <taxon>Portunoidea</taxon>
        <taxon>Portunidae</taxon>
        <taxon>Portuninae</taxon>
        <taxon>Portunus</taxon>
    </lineage>
</organism>
<dbReference type="Proteomes" id="UP000324222">
    <property type="component" value="Unassembled WGS sequence"/>
</dbReference>
<sequence>MDAFKSANFSVEEYEASCRKKFEVDNAIYKKIFTFLESRSFVNDEEKPERKFIWRKATTFQMIMNTTMIS</sequence>
<proteinExistence type="predicted"/>
<evidence type="ECO:0000313" key="1">
    <source>
        <dbReference type="EMBL" id="MPC33078.1"/>
    </source>
</evidence>
<protein>
    <submittedName>
        <fullName evidence="1">Uncharacterized protein</fullName>
    </submittedName>
</protein>
<reference evidence="1 2" key="1">
    <citation type="submission" date="2019-05" db="EMBL/GenBank/DDBJ databases">
        <title>Another draft genome of Portunus trituberculatus and its Hox gene families provides insights of decapod evolution.</title>
        <authorList>
            <person name="Jeong J.-H."/>
            <person name="Song I."/>
            <person name="Kim S."/>
            <person name="Choi T."/>
            <person name="Kim D."/>
            <person name="Ryu S."/>
            <person name="Kim W."/>
        </authorList>
    </citation>
    <scope>NUCLEOTIDE SEQUENCE [LARGE SCALE GENOMIC DNA]</scope>
    <source>
        <tissue evidence="1">Muscle</tissue>
    </source>
</reference>
<keyword evidence="2" id="KW-1185">Reference proteome</keyword>